<dbReference type="HAMAP" id="MF_02071">
    <property type="entry name" value="RlpA"/>
    <property type="match status" value="1"/>
</dbReference>
<dbReference type="InterPro" id="IPR012997">
    <property type="entry name" value="RplA"/>
</dbReference>
<comment type="function">
    <text evidence="3">Lytic transglycosylase with a strong preference for naked glycan strands that lack stem peptides.</text>
</comment>
<dbReference type="InterPro" id="IPR009009">
    <property type="entry name" value="RlpA-like_DPBB"/>
</dbReference>
<dbReference type="OrthoDB" id="9779128at2"/>
<evidence type="ECO:0000313" key="7">
    <source>
        <dbReference type="Proteomes" id="UP000010471"/>
    </source>
</evidence>
<comment type="similarity">
    <text evidence="3 4">Belongs to the RlpA family.</text>
</comment>
<evidence type="ECO:0000256" key="3">
    <source>
        <dbReference type="HAMAP-Rule" id="MF_02071"/>
    </source>
</evidence>
<evidence type="ECO:0000256" key="4">
    <source>
        <dbReference type="RuleBase" id="RU003495"/>
    </source>
</evidence>
<dbReference type="Gene3D" id="2.40.40.10">
    <property type="entry name" value="RlpA-like domain"/>
    <property type="match status" value="1"/>
</dbReference>
<dbReference type="GO" id="GO:0071555">
    <property type="term" value="P:cell wall organization"/>
    <property type="evidence" value="ECO:0007669"/>
    <property type="project" value="UniProtKB-KW"/>
</dbReference>
<gene>
    <name evidence="3" type="primary">rlpA</name>
    <name evidence="6" type="ORF">Mic7113_2869</name>
</gene>
<keyword evidence="7" id="KW-1185">Reference proteome</keyword>
<dbReference type="EMBL" id="CP003630">
    <property type="protein sequence ID" value="AFZ18647.1"/>
    <property type="molecule type" value="Genomic_DNA"/>
</dbReference>
<organism evidence="6 7">
    <name type="scientific">Allocoleopsis franciscana PCC 7113</name>
    <dbReference type="NCBI Taxonomy" id="1173027"/>
    <lineage>
        <taxon>Bacteria</taxon>
        <taxon>Bacillati</taxon>
        <taxon>Cyanobacteriota</taxon>
        <taxon>Cyanophyceae</taxon>
        <taxon>Coleofasciculales</taxon>
        <taxon>Coleofasciculaceae</taxon>
        <taxon>Allocoleopsis</taxon>
        <taxon>Allocoleopsis franciscana</taxon>
    </lineage>
</organism>
<proteinExistence type="inferred from homology"/>
<name>K9WGL9_9CYAN</name>
<dbReference type="GO" id="GO:0008932">
    <property type="term" value="F:lytic endotransglycosylase activity"/>
    <property type="evidence" value="ECO:0007669"/>
    <property type="project" value="UniProtKB-UniRule"/>
</dbReference>
<evidence type="ECO:0000256" key="2">
    <source>
        <dbReference type="ARBA" id="ARBA00023316"/>
    </source>
</evidence>
<sequence>MQFFGLVWVTSWVSYILTSSQGLFKVPNYFVSAFPANLFSVVNSPTELPTPLVSTPLYSKIWSSKSPVATFPNLGFHMGAGSSQFRPQPTQTSVRPPVQLNLLQNTFCHPQPESENDFLRMAPLSSASVSWEETSPRESSKATFPQQIFQVIQNLLPWRQRREPVKTLASSVVVVSTHSSEPIADKHQGEGQRVKRGFWRYSQLLTNRAFAASSKPEPEKFQVWLKERLIAEFPSQKPAELMADRLKQFLSNPSDPYLNASPVLPAVWEGQPALKVGDRLLFKMDDALAADLNRNPQLLVIEWANNLRMALGKVSLKLADAQKQMYNLVETPRMFKGNASWYGGYFHGRLTATGETYSQHELTAAHPSLPFDTYLKVKNLNNGASVIVRINDRGPYISNRHLDLSREAARCIDSEKVGVVPFEAVIMQPTSVQANEYLTKN</sequence>
<dbReference type="PANTHER" id="PTHR34183">
    <property type="entry name" value="ENDOLYTIC PEPTIDOGLYCAN TRANSGLYCOSYLASE RLPA"/>
    <property type="match status" value="1"/>
</dbReference>
<dbReference type="InterPro" id="IPR036908">
    <property type="entry name" value="RlpA-like_sf"/>
</dbReference>
<keyword evidence="1 3" id="KW-0456">Lyase</keyword>
<evidence type="ECO:0000313" key="6">
    <source>
        <dbReference type="EMBL" id="AFZ18647.1"/>
    </source>
</evidence>
<dbReference type="STRING" id="1173027.Mic7113_2869"/>
<keyword evidence="2 3" id="KW-0961">Cell wall biogenesis/degradation</keyword>
<evidence type="ECO:0000256" key="1">
    <source>
        <dbReference type="ARBA" id="ARBA00023239"/>
    </source>
</evidence>
<dbReference type="EC" id="4.2.2.-" evidence="3"/>
<evidence type="ECO:0000259" key="5">
    <source>
        <dbReference type="Pfam" id="PF03330"/>
    </source>
</evidence>
<dbReference type="GO" id="GO:0000270">
    <property type="term" value="P:peptidoglycan metabolic process"/>
    <property type="evidence" value="ECO:0007669"/>
    <property type="project" value="UniProtKB-UniRule"/>
</dbReference>
<dbReference type="RefSeq" id="WP_015182796.1">
    <property type="nucleotide sequence ID" value="NC_019738.1"/>
</dbReference>
<feature type="domain" description="RlpA-like protein double-psi beta-barrel" evidence="5">
    <location>
        <begin position="336"/>
        <end position="422"/>
    </location>
</feature>
<protein>
    <recommendedName>
        <fullName evidence="3">Probable endolytic peptidoglycan transglycosylase RlpA</fullName>
        <ecNumber evidence="3">4.2.2.-</ecNumber>
    </recommendedName>
</protein>
<accession>K9WGL9</accession>
<dbReference type="Pfam" id="PF03330">
    <property type="entry name" value="DPBB_1"/>
    <property type="match status" value="1"/>
</dbReference>
<keyword evidence="6" id="KW-0449">Lipoprotein</keyword>
<dbReference type="PATRIC" id="fig|1173027.3.peg.3156"/>
<dbReference type="NCBIfam" id="TIGR00413">
    <property type="entry name" value="rlpA"/>
    <property type="match status" value="1"/>
</dbReference>
<dbReference type="KEGG" id="mic:Mic7113_2869"/>
<dbReference type="AlphaFoldDB" id="K9WGL9"/>
<dbReference type="PANTHER" id="PTHR34183:SF1">
    <property type="entry name" value="ENDOLYTIC PEPTIDOGLYCAN TRANSGLYCOSYLASE RLPA"/>
    <property type="match status" value="1"/>
</dbReference>
<dbReference type="HOGENOM" id="CLU_055591_0_0_3"/>
<dbReference type="InterPro" id="IPR034718">
    <property type="entry name" value="RlpA"/>
</dbReference>
<reference evidence="6 7" key="1">
    <citation type="submission" date="2012-06" db="EMBL/GenBank/DDBJ databases">
        <title>Finished chromosome of genome of Microcoleus sp. PCC 7113.</title>
        <authorList>
            <consortium name="US DOE Joint Genome Institute"/>
            <person name="Gugger M."/>
            <person name="Coursin T."/>
            <person name="Rippka R."/>
            <person name="Tandeau De Marsac N."/>
            <person name="Huntemann M."/>
            <person name="Wei C.-L."/>
            <person name="Han J."/>
            <person name="Detter J.C."/>
            <person name="Han C."/>
            <person name="Tapia R."/>
            <person name="Chen A."/>
            <person name="Kyrpides N."/>
            <person name="Mavromatis K."/>
            <person name="Markowitz V."/>
            <person name="Szeto E."/>
            <person name="Ivanova N."/>
            <person name="Pagani I."/>
            <person name="Pati A."/>
            <person name="Goodwin L."/>
            <person name="Nordberg H.P."/>
            <person name="Cantor M.N."/>
            <person name="Hua S.X."/>
            <person name="Woyke T."/>
            <person name="Kerfeld C.A."/>
        </authorList>
    </citation>
    <scope>NUCLEOTIDE SEQUENCE [LARGE SCALE GENOMIC DNA]</scope>
    <source>
        <strain evidence="6 7">PCC 7113</strain>
    </source>
</reference>
<dbReference type="eggNOG" id="COG0797">
    <property type="taxonomic scope" value="Bacteria"/>
</dbReference>
<dbReference type="CDD" id="cd22268">
    <property type="entry name" value="DPBB_RlpA-like"/>
    <property type="match status" value="1"/>
</dbReference>
<dbReference type="SUPFAM" id="SSF50685">
    <property type="entry name" value="Barwin-like endoglucanases"/>
    <property type="match status" value="1"/>
</dbReference>
<dbReference type="Proteomes" id="UP000010471">
    <property type="component" value="Chromosome"/>
</dbReference>